<evidence type="ECO:0000256" key="2">
    <source>
        <dbReference type="ARBA" id="ARBA00011044"/>
    </source>
</evidence>
<dbReference type="Pfam" id="PF12323">
    <property type="entry name" value="HTH_OrfB_IS605"/>
    <property type="match status" value="1"/>
</dbReference>
<evidence type="ECO:0000256" key="3">
    <source>
        <dbReference type="ARBA" id="ARBA00022578"/>
    </source>
</evidence>
<accession>A0ABR9KI38</accession>
<keyword evidence="5" id="KW-0862">Zinc</keyword>
<organism evidence="12 13">
    <name type="scientific">Nonomuraea africana</name>
    <dbReference type="NCBI Taxonomy" id="46171"/>
    <lineage>
        <taxon>Bacteria</taxon>
        <taxon>Bacillati</taxon>
        <taxon>Actinomycetota</taxon>
        <taxon>Actinomycetes</taxon>
        <taxon>Streptosporangiales</taxon>
        <taxon>Streptosporangiaceae</taxon>
        <taxon>Nonomuraea</taxon>
    </lineage>
</organism>
<keyword evidence="3" id="KW-0815">Transposition</keyword>
<dbReference type="EMBL" id="JADBEF010000001">
    <property type="protein sequence ID" value="MBE1561681.1"/>
    <property type="molecule type" value="Genomic_DNA"/>
</dbReference>
<sequence>MKLRYNYRLYPDAPQRELLARTFGCVRAVWNDALARRKAAWKADRSWIGGVELQKICITAAKRTPQREWLGEVSPVPLQQSLRDLDVAYKNFFESVNGKRRGPRMGLPVFKSRHDHRQSARFNTNAFKLRDHGTLYLAKIGEVEVRWSRELPAAPSSVTIIKDAGGRYFASFVIDVPDDSQTLPATEAETGIDLGLTHYAITSAGAKIANPRWLRRRERKLRKLQRALSRKKKGSANRSKARVKVARQHAKVADARRDFLHQTSTTIIRENQAVGVEGLAVRGLARGMLAKSVNDASWGAFLRLLEGKAARYGRAFIRIDRWYPSSQLCPCCGWKIGKLTLDVREWDCPCCGEHHDRDIAAALNILAEGIRLRSLYEVAAGLADTRNDCEGQVRPGEAIPTLAPPETSAAQAA</sequence>
<keyword evidence="4" id="KW-0479">Metal-binding</keyword>
<evidence type="ECO:0000313" key="12">
    <source>
        <dbReference type="EMBL" id="MBE1561681.1"/>
    </source>
</evidence>
<feature type="domain" description="Transposase putative helix-turn-helix" evidence="11">
    <location>
        <begin position="1"/>
        <end position="44"/>
    </location>
</feature>
<feature type="domain" description="Probable transposase IS891/IS1136/IS1341" evidence="9">
    <location>
        <begin position="172"/>
        <end position="285"/>
    </location>
</feature>
<comment type="similarity">
    <text evidence="1">In the C-terminal section; belongs to the transposase 35 family.</text>
</comment>
<protein>
    <submittedName>
        <fullName evidence="12">Transposase</fullName>
    </submittedName>
</protein>
<dbReference type="InterPro" id="IPR051399">
    <property type="entry name" value="RNA-guided_DNA_endo/Transpos"/>
</dbReference>
<evidence type="ECO:0000256" key="4">
    <source>
        <dbReference type="ARBA" id="ARBA00022723"/>
    </source>
</evidence>
<evidence type="ECO:0000256" key="1">
    <source>
        <dbReference type="ARBA" id="ARBA00008761"/>
    </source>
</evidence>
<keyword evidence="7" id="KW-0233">DNA recombination</keyword>
<comment type="caution">
    <text evidence="12">The sequence shown here is derived from an EMBL/GenBank/DDBJ whole genome shotgun (WGS) entry which is preliminary data.</text>
</comment>
<reference evidence="12 13" key="1">
    <citation type="submission" date="2020-10" db="EMBL/GenBank/DDBJ databases">
        <title>Sequencing the genomes of 1000 actinobacteria strains.</title>
        <authorList>
            <person name="Klenk H.-P."/>
        </authorList>
    </citation>
    <scope>NUCLEOTIDE SEQUENCE [LARGE SCALE GENOMIC DNA]</scope>
    <source>
        <strain evidence="12 13">DSM 43748</strain>
    </source>
</reference>
<evidence type="ECO:0000259" key="11">
    <source>
        <dbReference type="Pfam" id="PF12323"/>
    </source>
</evidence>
<dbReference type="PANTHER" id="PTHR30405:SF25">
    <property type="entry name" value="RNA-GUIDED DNA ENDONUCLEASE INSQ-RELATED"/>
    <property type="match status" value="1"/>
</dbReference>
<feature type="domain" description="Cas12f1-like TNB" evidence="10">
    <location>
        <begin position="298"/>
        <end position="365"/>
    </location>
</feature>
<evidence type="ECO:0000256" key="5">
    <source>
        <dbReference type="ARBA" id="ARBA00022833"/>
    </source>
</evidence>
<evidence type="ECO:0000313" key="13">
    <source>
        <dbReference type="Proteomes" id="UP000661607"/>
    </source>
</evidence>
<dbReference type="Pfam" id="PF01385">
    <property type="entry name" value="OrfB_IS605"/>
    <property type="match status" value="1"/>
</dbReference>
<dbReference type="InterPro" id="IPR010095">
    <property type="entry name" value="Cas12f1-like_TNB"/>
</dbReference>
<gene>
    <name evidence="12" type="ORF">H4W81_004460</name>
</gene>
<keyword evidence="6" id="KW-0238">DNA-binding</keyword>
<evidence type="ECO:0000259" key="10">
    <source>
        <dbReference type="Pfam" id="PF07282"/>
    </source>
</evidence>
<dbReference type="Pfam" id="PF07282">
    <property type="entry name" value="Cas12f1-like_TNB"/>
    <property type="match status" value="1"/>
</dbReference>
<dbReference type="Proteomes" id="UP000661607">
    <property type="component" value="Unassembled WGS sequence"/>
</dbReference>
<dbReference type="NCBIfam" id="NF040570">
    <property type="entry name" value="guided_TnpB"/>
    <property type="match status" value="1"/>
</dbReference>
<keyword evidence="13" id="KW-1185">Reference proteome</keyword>
<comment type="similarity">
    <text evidence="2">In the N-terminal section; belongs to the transposase 2 family.</text>
</comment>
<dbReference type="RefSeq" id="WP_192776558.1">
    <property type="nucleotide sequence ID" value="NZ_BAAASY010000011.1"/>
</dbReference>
<dbReference type="InterPro" id="IPR001959">
    <property type="entry name" value="Transposase"/>
</dbReference>
<feature type="region of interest" description="Disordered" evidence="8">
    <location>
        <begin position="394"/>
        <end position="413"/>
    </location>
</feature>
<evidence type="ECO:0000256" key="7">
    <source>
        <dbReference type="ARBA" id="ARBA00023172"/>
    </source>
</evidence>
<dbReference type="InterPro" id="IPR021027">
    <property type="entry name" value="Transposase_put_HTH"/>
</dbReference>
<name>A0ABR9KI38_9ACTN</name>
<evidence type="ECO:0000256" key="6">
    <source>
        <dbReference type="ARBA" id="ARBA00023125"/>
    </source>
</evidence>
<proteinExistence type="inferred from homology"/>
<evidence type="ECO:0000256" key="8">
    <source>
        <dbReference type="SAM" id="MobiDB-lite"/>
    </source>
</evidence>
<dbReference type="PANTHER" id="PTHR30405">
    <property type="entry name" value="TRANSPOSASE"/>
    <property type="match status" value="1"/>
</dbReference>
<evidence type="ECO:0000259" key="9">
    <source>
        <dbReference type="Pfam" id="PF01385"/>
    </source>
</evidence>